<comment type="subcellular location">
    <subcellularLocation>
        <location evidence="1 11">Nucleus</location>
    </subcellularLocation>
</comment>
<feature type="binding site" evidence="9">
    <location>
        <position position="197"/>
    </location>
    <ligand>
        <name>Zn(2+)</name>
        <dbReference type="ChEBI" id="CHEBI:29105"/>
        <label>2</label>
    </ligand>
</feature>
<evidence type="ECO:0000256" key="12">
    <source>
        <dbReference type="SAM" id="MobiDB-lite"/>
    </source>
</evidence>
<feature type="binding site" evidence="9">
    <location>
        <position position="192"/>
    </location>
    <ligand>
        <name>Zn(2+)</name>
        <dbReference type="ChEBI" id="CHEBI:29105"/>
        <label>2</label>
    </ligand>
</feature>
<dbReference type="InterPro" id="IPR024610">
    <property type="entry name" value="ING_N_histone-binding"/>
</dbReference>
<evidence type="ECO:0000256" key="6">
    <source>
        <dbReference type="ARBA" id="ARBA00022853"/>
    </source>
</evidence>
<evidence type="ECO:0000256" key="2">
    <source>
        <dbReference type="ARBA" id="ARBA00010210"/>
    </source>
</evidence>
<feature type="binding site" evidence="9">
    <location>
        <position position="179"/>
    </location>
    <ligand>
        <name>Zn(2+)</name>
        <dbReference type="ChEBI" id="CHEBI:29105"/>
        <label>1</label>
    </ligand>
</feature>
<feature type="site" description="Histone H3K4me3 binding" evidence="8">
    <location>
        <position position="178"/>
    </location>
</feature>
<dbReference type="InterPro" id="IPR019787">
    <property type="entry name" value="Znf_PHD-finger"/>
</dbReference>
<comment type="caution">
    <text evidence="15">The sequence shown here is derived from an EMBL/GenBank/DDBJ whole genome shotgun (WGS) entry which is preliminary data.</text>
</comment>
<dbReference type="Pfam" id="PF00628">
    <property type="entry name" value="PHD"/>
    <property type="match status" value="1"/>
</dbReference>
<evidence type="ECO:0000256" key="3">
    <source>
        <dbReference type="ARBA" id="ARBA00022723"/>
    </source>
</evidence>
<dbReference type="SMART" id="SM01408">
    <property type="entry name" value="ING"/>
    <property type="match status" value="1"/>
</dbReference>
<dbReference type="GO" id="GO:0006325">
    <property type="term" value="P:chromatin organization"/>
    <property type="evidence" value="ECO:0007669"/>
    <property type="project" value="UniProtKB-KW"/>
</dbReference>
<dbReference type="FunFam" id="3.30.40.10:FF:000021">
    <property type="entry name" value="Inhibitor of growth 2b"/>
    <property type="match status" value="1"/>
</dbReference>
<evidence type="ECO:0000256" key="11">
    <source>
        <dbReference type="RuleBase" id="RU361213"/>
    </source>
</evidence>
<evidence type="ECO:0000256" key="7">
    <source>
        <dbReference type="ARBA" id="ARBA00023242"/>
    </source>
</evidence>
<dbReference type="GO" id="GO:0005634">
    <property type="term" value="C:nucleus"/>
    <property type="evidence" value="ECO:0007669"/>
    <property type="project" value="UniProtKB-SubCell"/>
</dbReference>
<keyword evidence="6 11" id="KW-0156">Chromatin regulator</keyword>
<name>A0A818LQ93_9BILA</name>
<proteinExistence type="inferred from homology"/>
<evidence type="ECO:0000256" key="8">
    <source>
        <dbReference type="PIRSR" id="PIRSR628651-50"/>
    </source>
</evidence>
<evidence type="ECO:0000313" key="16">
    <source>
        <dbReference type="Proteomes" id="UP000663844"/>
    </source>
</evidence>
<evidence type="ECO:0000256" key="9">
    <source>
        <dbReference type="PIRSR" id="PIRSR628651-51"/>
    </source>
</evidence>
<comment type="function">
    <text evidence="11">Component of an histone acetyltransferase complex.</text>
</comment>
<dbReference type="PROSITE" id="PS01359">
    <property type="entry name" value="ZF_PHD_1"/>
    <property type="match status" value="1"/>
</dbReference>
<dbReference type="InterPro" id="IPR028651">
    <property type="entry name" value="ING_fam"/>
</dbReference>
<evidence type="ECO:0000256" key="1">
    <source>
        <dbReference type="ARBA" id="ARBA00004123"/>
    </source>
</evidence>
<dbReference type="CDD" id="cd16859">
    <property type="entry name" value="ING_ING4_5"/>
    <property type="match status" value="1"/>
</dbReference>
<protein>
    <recommendedName>
        <fullName evidence="11">Inhibitor of growth protein</fullName>
    </recommendedName>
</protein>
<keyword evidence="7 11" id="KW-0539">Nucleus</keyword>
<dbReference type="GO" id="GO:0008270">
    <property type="term" value="F:zinc ion binding"/>
    <property type="evidence" value="ECO:0007669"/>
    <property type="project" value="UniProtKB-KW"/>
</dbReference>
<dbReference type="EMBL" id="CAJNOG010000257">
    <property type="protein sequence ID" value="CAF1122891.1"/>
    <property type="molecule type" value="Genomic_DNA"/>
</dbReference>
<feature type="binding site" evidence="9">
    <location>
        <position position="206"/>
    </location>
    <ligand>
        <name>Zn(2+)</name>
        <dbReference type="ChEBI" id="CHEBI:29105"/>
        <label>1</label>
    </ligand>
</feature>
<evidence type="ECO:0000313" key="14">
    <source>
        <dbReference type="EMBL" id="CAF1122891.1"/>
    </source>
</evidence>
<evidence type="ECO:0000313" key="15">
    <source>
        <dbReference type="EMBL" id="CAF3581563.1"/>
    </source>
</evidence>
<keyword evidence="4 10" id="KW-0863">Zinc-finger</keyword>
<feature type="site" description="Histone H3K4me3 binding" evidence="8">
    <location>
        <position position="189"/>
    </location>
</feature>
<dbReference type="CDD" id="cd15505">
    <property type="entry name" value="PHD_ING"/>
    <property type="match status" value="1"/>
</dbReference>
<keyword evidence="5 9" id="KW-0862">Zinc</keyword>
<dbReference type="EMBL" id="CAJOAZ010000221">
    <property type="protein sequence ID" value="CAF3581563.1"/>
    <property type="molecule type" value="Genomic_DNA"/>
</dbReference>
<comment type="similarity">
    <text evidence="2 11">Belongs to the ING family.</text>
</comment>
<feature type="region of interest" description="Disordered" evidence="12">
    <location>
        <begin position="107"/>
        <end position="159"/>
    </location>
</feature>
<keyword evidence="3 9" id="KW-0479">Metal-binding</keyword>
<evidence type="ECO:0000259" key="13">
    <source>
        <dbReference type="PROSITE" id="PS50016"/>
    </source>
</evidence>
<dbReference type="InterPro" id="IPR019786">
    <property type="entry name" value="Zinc_finger_PHD-type_CS"/>
</dbReference>
<dbReference type="AlphaFoldDB" id="A0A818LQ93"/>
<feature type="domain" description="PHD-type" evidence="13">
    <location>
        <begin position="176"/>
        <end position="225"/>
    </location>
</feature>
<dbReference type="SUPFAM" id="SSF57903">
    <property type="entry name" value="FYVE/PHD zinc finger"/>
    <property type="match status" value="1"/>
</dbReference>
<dbReference type="Proteomes" id="UP000663845">
    <property type="component" value="Unassembled WGS sequence"/>
</dbReference>
<dbReference type="InterPro" id="IPR013083">
    <property type="entry name" value="Znf_RING/FYVE/PHD"/>
</dbReference>
<dbReference type="PANTHER" id="PTHR10333:SF42">
    <property type="entry name" value="INHIBITOR OF GROWTH PROTEIN 5"/>
    <property type="match status" value="1"/>
</dbReference>
<sequence>MDFDEFIESLESLPIDLSRNLRLLRELDDKSLSLKSECSSIATKYQQTKSHDDKYNLIHSLDDLQSRRLLNADEKITLANQAYEMVEKHIRRLDDVLEELANQPQIIPTNNRKKKRTISANDELNSNKKRRKIDKPLNQVQNKTSIKKKDHQQQQQDMRKVEPVGLDLFPIDPYEPRYCVCNQVSFGRMIACDNPQCQIEWFHFACVKLEEEPKGKWFCEKCRPKTI</sequence>
<evidence type="ECO:0000256" key="4">
    <source>
        <dbReference type="ARBA" id="ARBA00022771"/>
    </source>
</evidence>
<evidence type="ECO:0000256" key="10">
    <source>
        <dbReference type="PROSITE-ProRule" id="PRU00146"/>
    </source>
</evidence>
<dbReference type="PANTHER" id="PTHR10333">
    <property type="entry name" value="INHIBITOR OF GROWTH PROTEIN"/>
    <property type="match status" value="1"/>
</dbReference>
<dbReference type="InterPro" id="IPR001965">
    <property type="entry name" value="Znf_PHD"/>
</dbReference>
<feature type="site" description="Histone H3K4me3 binding" evidence="8">
    <location>
        <position position="193"/>
    </location>
</feature>
<feature type="binding site" evidence="9">
    <location>
        <position position="222"/>
    </location>
    <ligand>
        <name>Zn(2+)</name>
        <dbReference type="ChEBI" id="CHEBI:29105"/>
        <label>2</label>
    </ligand>
</feature>
<feature type="binding site" evidence="9">
    <location>
        <position position="219"/>
    </location>
    <ligand>
        <name>Zn(2+)</name>
        <dbReference type="ChEBI" id="CHEBI:29105"/>
        <label>2</label>
    </ligand>
</feature>
<dbReference type="Gene3D" id="6.10.140.1740">
    <property type="match status" value="1"/>
</dbReference>
<dbReference type="Pfam" id="PF12998">
    <property type="entry name" value="ING"/>
    <property type="match status" value="1"/>
</dbReference>
<dbReference type="PROSITE" id="PS50016">
    <property type="entry name" value="ZF_PHD_2"/>
    <property type="match status" value="1"/>
</dbReference>
<dbReference type="SMART" id="SM00249">
    <property type="entry name" value="PHD"/>
    <property type="match status" value="1"/>
</dbReference>
<dbReference type="InterPro" id="IPR011011">
    <property type="entry name" value="Znf_FYVE_PHD"/>
</dbReference>
<organism evidence="15 16">
    <name type="scientific">Adineta steineri</name>
    <dbReference type="NCBI Taxonomy" id="433720"/>
    <lineage>
        <taxon>Eukaryota</taxon>
        <taxon>Metazoa</taxon>
        <taxon>Spiralia</taxon>
        <taxon>Gnathifera</taxon>
        <taxon>Rotifera</taxon>
        <taxon>Eurotatoria</taxon>
        <taxon>Bdelloidea</taxon>
        <taxon>Adinetida</taxon>
        <taxon>Adinetidae</taxon>
        <taxon>Adineta</taxon>
    </lineage>
</organism>
<feature type="binding site" evidence="9">
    <location>
        <position position="181"/>
    </location>
    <ligand>
        <name>Zn(2+)</name>
        <dbReference type="ChEBI" id="CHEBI:29105"/>
        <label>1</label>
    </ligand>
</feature>
<comment type="subunit">
    <text evidence="11">Component of an histone acetyltransferase complex. Interacts with H3K4me3 and to a lesser extent with H3K4me2.</text>
</comment>
<dbReference type="Gene3D" id="3.30.40.10">
    <property type="entry name" value="Zinc/RING finger domain, C3HC4 (zinc finger)"/>
    <property type="match status" value="1"/>
</dbReference>
<dbReference type="Proteomes" id="UP000663844">
    <property type="component" value="Unassembled WGS sequence"/>
</dbReference>
<feature type="site" description="Histone H3K4me3 binding" evidence="8">
    <location>
        <position position="201"/>
    </location>
</feature>
<comment type="domain">
    <text evidence="11">The PHD-type zinc finger mediates the binding to H3K4me3.</text>
</comment>
<gene>
    <name evidence="14" type="ORF">JYZ213_LOCUS22581</name>
    <name evidence="15" type="ORF">OXD698_LOCUS5432</name>
</gene>
<feature type="binding site" evidence="9">
    <location>
        <position position="203"/>
    </location>
    <ligand>
        <name>Zn(2+)</name>
        <dbReference type="ChEBI" id="CHEBI:29105"/>
        <label>1</label>
    </ligand>
</feature>
<evidence type="ECO:0000256" key="5">
    <source>
        <dbReference type="ARBA" id="ARBA00022833"/>
    </source>
</evidence>
<accession>A0A818LQ93</accession>
<reference evidence="15" key="1">
    <citation type="submission" date="2021-02" db="EMBL/GenBank/DDBJ databases">
        <authorList>
            <person name="Nowell W R."/>
        </authorList>
    </citation>
    <scope>NUCLEOTIDE SEQUENCE</scope>
</reference>